<dbReference type="GO" id="GO:0046872">
    <property type="term" value="F:metal ion binding"/>
    <property type="evidence" value="ECO:0007669"/>
    <property type="project" value="UniProtKB-KW"/>
</dbReference>
<dbReference type="PANTHER" id="PTHR11845:SF13">
    <property type="entry name" value="5'-DEOXYNUCLEOTIDASE HDDC2"/>
    <property type="match status" value="1"/>
</dbReference>
<evidence type="ECO:0000259" key="12">
    <source>
        <dbReference type="SMART" id="SM00471"/>
    </source>
</evidence>
<evidence type="ECO:0000256" key="3">
    <source>
        <dbReference type="ARBA" id="ARBA00001941"/>
    </source>
</evidence>
<evidence type="ECO:0000256" key="2">
    <source>
        <dbReference type="ARBA" id="ARBA00001936"/>
    </source>
</evidence>
<comment type="cofactor">
    <cofactor evidence="2">
        <name>Mn(2+)</name>
        <dbReference type="ChEBI" id="CHEBI:29035"/>
    </cofactor>
</comment>
<evidence type="ECO:0000256" key="8">
    <source>
        <dbReference type="ARBA" id="ARBA00015933"/>
    </source>
</evidence>
<name>A0A267ERI0_9PLAT</name>
<dbReference type="OrthoDB" id="10254258at2759"/>
<dbReference type="Pfam" id="PF13023">
    <property type="entry name" value="HD_3"/>
    <property type="match status" value="1"/>
</dbReference>
<dbReference type="InterPro" id="IPR039356">
    <property type="entry name" value="YfbR/HDDC2"/>
</dbReference>
<protein>
    <recommendedName>
        <fullName evidence="8">5'-deoxynucleotidase HDDC2</fullName>
        <ecNumber evidence="7">3.1.3.89</ecNumber>
    </recommendedName>
    <alternativeName>
        <fullName evidence="11">HD domain-containing protein 2</fullName>
    </alternativeName>
</protein>
<dbReference type="PANTHER" id="PTHR11845">
    <property type="entry name" value="5'-DEOXYNUCLEOTIDASE HDDC2"/>
    <property type="match status" value="1"/>
</dbReference>
<dbReference type="Proteomes" id="UP000215902">
    <property type="component" value="Unassembled WGS sequence"/>
</dbReference>
<gene>
    <name evidence="13" type="ORF">BOX15_Mlig010534g1</name>
</gene>
<comment type="function">
    <text evidence="4">Catalyzes the dephosphorylation of the nucleoside 5'-monophosphates deoxyadenosine monophosphate (dAMP), deoxycytidine monophosphate (dCMP), deoxyguanosine monophosphate (dGMP) and deoxythymidine monophosphate (dTMP).</text>
</comment>
<keyword evidence="10" id="KW-0378">Hydrolase</keyword>
<dbReference type="EC" id="3.1.3.89" evidence="7"/>
<evidence type="ECO:0000256" key="6">
    <source>
        <dbReference type="ARBA" id="ARBA00011738"/>
    </source>
</evidence>
<keyword evidence="14" id="KW-1185">Reference proteome</keyword>
<evidence type="ECO:0000256" key="10">
    <source>
        <dbReference type="ARBA" id="ARBA00022801"/>
    </source>
</evidence>
<comment type="caution">
    <text evidence="13">The sequence shown here is derived from an EMBL/GenBank/DDBJ whole genome shotgun (WGS) entry which is preliminary data.</text>
</comment>
<dbReference type="GO" id="GO:0002953">
    <property type="term" value="F:5'-deoxynucleotidase activity"/>
    <property type="evidence" value="ECO:0007669"/>
    <property type="project" value="UniProtKB-EC"/>
</dbReference>
<evidence type="ECO:0000256" key="4">
    <source>
        <dbReference type="ARBA" id="ARBA00004074"/>
    </source>
</evidence>
<feature type="non-terminal residue" evidence="13">
    <location>
        <position position="1"/>
    </location>
</feature>
<evidence type="ECO:0000256" key="9">
    <source>
        <dbReference type="ARBA" id="ARBA00022723"/>
    </source>
</evidence>
<evidence type="ECO:0000313" key="13">
    <source>
        <dbReference type="EMBL" id="PAA64056.1"/>
    </source>
</evidence>
<dbReference type="AlphaFoldDB" id="A0A267ERI0"/>
<organism evidence="13 14">
    <name type="scientific">Macrostomum lignano</name>
    <dbReference type="NCBI Taxonomy" id="282301"/>
    <lineage>
        <taxon>Eukaryota</taxon>
        <taxon>Metazoa</taxon>
        <taxon>Spiralia</taxon>
        <taxon>Lophotrochozoa</taxon>
        <taxon>Platyhelminthes</taxon>
        <taxon>Rhabditophora</taxon>
        <taxon>Macrostomorpha</taxon>
        <taxon>Macrostomida</taxon>
        <taxon>Macrostomidae</taxon>
        <taxon>Macrostomum</taxon>
    </lineage>
</organism>
<comment type="similarity">
    <text evidence="5">Belongs to the HDDC2 family.</text>
</comment>
<sequence>QLPSTTDEEASASAYAKFLIIADNIKRTTRTGWQLRGLNNVETVASHMWSMAAEAAVRLPAWPGCSGANQDRLVELCIVHDLAEAVVGDLTPHCGVPPDEKLRREQAALNSMAANLSRESSAKLISLFAEYNAQATVEARLAKELDRLDMCCQAAYYQLTRPNCPNLSEFTRSCLSKTSISGVSSRIRSANVFVESAKSSETDSAEIPFEQLTLFSRYKEMRLMPLQLPSTASWQPGPVPLGCHQYMVCLIALTLPKHCLPMLADTGAAELVRTVGSANFYDDGSVAFSKLDLLDSDSLACPFDSANSVAKDASASGQLLSDLVWLDVALTARSAGASAAAAASGLPSRISLSYLRQVCEHVLH</sequence>
<accession>A0A267ERI0</accession>
<dbReference type="SMART" id="SM00471">
    <property type="entry name" value="HDc"/>
    <property type="match status" value="1"/>
</dbReference>
<comment type="subunit">
    <text evidence="6">Homodimer.</text>
</comment>
<feature type="domain" description="HD/PDEase" evidence="12">
    <location>
        <begin position="40"/>
        <end position="160"/>
    </location>
</feature>
<keyword evidence="9" id="KW-0479">Metal-binding</keyword>
<comment type="catalytic activity">
    <reaction evidence="1">
        <text>a 2'-deoxyribonucleoside 5'-phosphate + H2O = a 2'-deoxyribonucleoside + phosphate</text>
        <dbReference type="Rhea" id="RHEA:36167"/>
        <dbReference type="ChEBI" id="CHEBI:15377"/>
        <dbReference type="ChEBI" id="CHEBI:18274"/>
        <dbReference type="ChEBI" id="CHEBI:43474"/>
        <dbReference type="ChEBI" id="CHEBI:65317"/>
        <dbReference type="EC" id="3.1.3.89"/>
    </reaction>
</comment>
<dbReference type="EMBL" id="NIVC01001788">
    <property type="protein sequence ID" value="PAA64056.1"/>
    <property type="molecule type" value="Genomic_DNA"/>
</dbReference>
<evidence type="ECO:0000256" key="7">
    <source>
        <dbReference type="ARBA" id="ARBA00012964"/>
    </source>
</evidence>
<dbReference type="InterPro" id="IPR006674">
    <property type="entry name" value="HD_domain"/>
</dbReference>
<dbReference type="STRING" id="282301.A0A267ERI0"/>
<dbReference type="Gene3D" id="1.10.3210.10">
    <property type="entry name" value="Hypothetical protein af1432"/>
    <property type="match status" value="1"/>
</dbReference>
<dbReference type="GO" id="GO:0005737">
    <property type="term" value="C:cytoplasm"/>
    <property type="evidence" value="ECO:0007669"/>
    <property type="project" value="TreeGrafter"/>
</dbReference>
<evidence type="ECO:0000256" key="1">
    <source>
        <dbReference type="ARBA" id="ARBA00001638"/>
    </source>
</evidence>
<dbReference type="SUPFAM" id="SSF109604">
    <property type="entry name" value="HD-domain/PDEase-like"/>
    <property type="match status" value="1"/>
</dbReference>
<evidence type="ECO:0000256" key="5">
    <source>
        <dbReference type="ARBA" id="ARBA00009999"/>
    </source>
</evidence>
<dbReference type="InterPro" id="IPR003607">
    <property type="entry name" value="HD/PDEase_dom"/>
</dbReference>
<reference evidence="13 14" key="1">
    <citation type="submission" date="2017-06" db="EMBL/GenBank/DDBJ databases">
        <title>A platform for efficient transgenesis in Macrostomum lignano, a flatworm model organism for stem cell research.</title>
        <authorList>
            <person name="Berezikov E."/>
        </authorList>
    </citation>
    <scope>NUCLEOTIDE SEQUENCE [LARGE SCALE GENOMIC DNA]</scope>
    <source>
        <strain evidence="13">DV1</strain>
        <tissue evidence="13">Whole organism</tissue>
    </source>
</reference>
<proteinExistence type="inferred from homology"/>
<evidence type="ECO:0000256" key="11">
    <source>
        <dbReference type="ARBA" id="ARBA00032735"/>
    </source>
</evidence>
<evidence type="ECO:0000313" key="14">
    <source>
        <dbReference type="Proteomes" id="UP000215902"/>
    </source>
</evidence>
<comment type="cofactor">
    <cofactor evidence="3">
        <name>Co(2+)</name>
        <dbReference type="ChEBI" id="CHEBI:48828"/>
    </cofactor>
</comment>